<evidence type="ECO:0000256" key="8">
    <source>
        <dbReference type="ARBA" id="ARBA00024722"/>
    </source>
</evidence>
<evidence type="ECO:0000259" key="10">
    <source>
        <dbReference type="PROSITE" id="PS50893"/>
    </source>
</evidence>
<keyword evidence="12" id="KW-1185">Reference proteome</keyword>
<dbReference type="GO" id="GO:0016887">
    <property type="term" value="F:ATP hydrolysis activity"/>
    <property type="evidence" value="ECO:0007669"/>
    <property type="project" value="InterPro"/>
</dbReference>
<dbReference type="EMBL" id="CCAZ020000003">
    <property type="protein sequence ID" value="CEG10506.1"/>
    <property type="molecule type" value="Genomic_DNA"/>
</dbReference>
<evidence type="ECO:0000256" key="6">
    <source>
        <dbReference type="ARBA" id="ARBA00022967"/>
    </source>
</evidence>
<keyword evidence="6" id="KW-1278">Translocase</keyword>
<evidence type="ECO:0000313" key="12">
    <source>
        <dbReference type="Proteomes" id="UP000035762"/>
    </source>
</evidence>
<evidence type="ECO:0000313" key="11">
    <source>
        <dbReference type="EMBL" id="CEG10506.1"/>
    </source>
</evidence>
<organism evidence="11 12">
    <name type="scientific">Afipia felis</name>
    <name type="common">Cat scratch disease bacillus</name>
    <dbReference type="NCBI Taxonomy" id="1035"/>
    <lineage>
        <taxon>Bacteria</taxon>
        <taxon>Pseudomonadati</taxon>
        <taxon>Pseudomonadota</taxon>
        <taxon>Alphaproteobacteria</taxon>
        <taxon>Hyphomicrobiales</taxon>
        <taxon>Nitrobacteraceae</taxon>
        <taxon>Afipia</taxon>
    </lineage>
</organism>
<keyword evidence="5 11" id="KW-0067">ATP-binding</keyword>
<dbReference type="GO" id="GO:0015416">
    <property type="term" value="F:ABC-type phosphonate transporter activity"/>
    <property type="evidence" value="ECO:0007669"/>
    <property type="project" value="InterPro"/>
</dbReference>
<keyword evidence="4" id="KW-0547">Nucleotide-binding</keyword>
<dbReference type="InterPro" id="IPR012693">
    <property type="entry name" value="ABC_transpr_PhnC"/>
</dbReference>
<evidence type="ECO:0000256" key="1">
    <source>
        <dbReference type="ARBA" id="ARBA00005417"/>
    </source>
</evidence>
<keyword evidence="2" id="KW-0813">Transport</keyword>
<proteinExistence type="inferred from homology"/>
<sequence>MGDAVDTTSANGRTLGSQPDIVGKPPVLTVEDFSKSFGARSAVENVSFSLMEHEFVAVLGPSGAGKTTLFRCITGSAKSDAGRIRFGGTEIERLTPRELRQIAVVFQQFNLVRRLTALDNVLAGRLGYLPTWRGVFRRFERADKLRAFECLERVGMLDHALQRADTLSGGQQQRVAIARALAQEPRLIVADEPVASLDPSSAAGVMQLLKDIARDEGVAVICSLHQVGYARTFTDRVIGLARGRVVVDAPTQSLDEAAYDALYGSADLRSNTATTGHSGMPDHHSTVEKDRRAALRLGDPDPVLVSDGV</sequence>
<dbReference type="PROSITE" id="PS00211">
    <property type="entry name" value="ABC_TRANSPORTER_1"/>
    <property type="match status" value="1"/>
</dbReference>
<dbReference type="PANTHER" id="PTHR43166:SF6">
    <property type="entry name" value="PHOSPHONATES IMPORT ATP-BINDING PROTEIN PHNC"/>
    <property type="match status" value="1"/>
</dbReference>
<comment type="caution">
    <text evidence="11">The sequence shown here is derived from an EMBL/GenBank/DDBJ whole genome shotgun (WGS) entry which is preliminary data.</text>
</comment>
<dbReference type="PANTHER" id="PTHR43166">
    <property type="entry name" value="AMINO ACID IMPORT ATP-BINDING PROTEIN"/>
    <property type="match status" value="1"/>
</dbReference>
<evidence type="ECO:0000256" key="7">
    <source>
        <dbReference type="ARBA" id="ARBA00023136"/>
    </source>
</evidence>
<dbReference type="Gene3D" id="3.40.50.300">
    <property type="entry name" value="P-loop containing nucleotide triphosphate hydrolases"/>
    <property type="match status" value="1"/>
</dbReference>
<dbReference type="InterPro" id="IPR003593">
    <property type="entry name" value="AAA+_ATPase"/>
</dbReference>
<dbReference type="InterPro" id="IPR003439">
    <property type="entry name" value="ABC_transporter-like_ATP-bd"/>
</dbReference>
<feature type="compositionally biased region" description="Polar residues" evidence="9">
    <location>
        <begin position="1"/>
        <end position="17"/>
    </location>
</feature>
<dbReference type="Proteomes" id="UP000035762">
    <property type="component" value="Unassembled WGS sequence"/>
</dbReference>
<accession>A0A090MT59</accession>
<comment type="similarity">
    <text evidence="1">Belongs to the ABC transporter superfamily.</text>
</comment>
<dbReference type="PROSITE" id="PS50893">
    <property type="entry name" value="ABC_TRANSPORTER_2"/>
    <property type="match status" value="1"/>
</dbReference>
<protein>
    <submittedName>
        <fullName evidence="11">Phosphate-import ATP-binding protein PhnC</fullName>
    </submittedName>
</protein>
<comment type="function">
    <text evidence="8">Involved in beta-(1--&gt;2)glucan export. Transmembrane domains (TMD) form a pore in the inner membrane and the ATP-binding domain (NBD) is responsible for energy generation.</text>
</comment>
<evidence type="ECO:0000256" key="5">
    <source>
        <dbReference type="ARBA" id="ARBA00022840"/>
    </source>
</evidence>
<evidence type="ECO:0000256" key="4">
    <source>
        <dbReference type="ARBA" id="ARBA00022741"/>
    </source>
</evidence>
<dbReference type="STRING" id="1035.BN961_03946"/>
<dbReference type="GO" id="GO:0016020">
    <property type="term" value="C:membrane"/>
    <property type="evidence" value="ECO:0007669"/>
    <property type="project" value="InterPro"/>
</dbReference>
<dbReference type="InterPro" id="IPR050086">
    <property type="entry name" value="MetN_ABC_transporter-like"/>
</dbReference>
<dbReference type="NCBIfam" id="TIGR02315">
    <property type="entry name" value="ABC_phnC"/>
    <property type="match status" value="1"/>
</dbReference>
<feature type="domain" description="ABC transporter" evidence="10">
    <location>
        <begin position="28"/>
        <end position="267"/>
    </location>
</feature>
<evidence type="ECO:0000256" key="9">
    <source>
        <dbReference type="SAM" id="MobiDB-lite"/>
    </source>
</evidence>
<name>A0A090MT59_AFIFE</name>
<dbReference type="AlphaFoldDB" id="A0A090MT59"/>
<dbReference type="InterPro" id="IPR017871">
    <property type="entry name" value="ABC_transporter-like_CS"/>
</dbReference>
<evidence type="ECO:0000256" key="3">
    <source>
        <dbReference type="ARBA" id="ARBA00022475"/>
    </source>
</evidence>
<evidence type="ECO:0000256" key="2">
    <source>
        <dbReference type="ARBA" id="ARBA00022448"/>
    </source>
</evidence>
<keyword evidence="7" id="KW-0472">Membrane</keyword>
<feature type="region of interest" description="Disordered" evidence="9">
    <location>
        <begin position="272"/>
        <end position="293"/>
    </location>
</feature>
<feature type="compositionally biased region" description="Basic and acidic residues" evidence="9">
    <location>
        <begin position="280"/>
        <end position="293"/>
    </location>
</feature>
<gene>
    <name evidence="11" type="primary">phnC_2</name>
    <name evidence="11" type="ORF">BN961_03946</name>
</gene>
<dbReference type="SMART" id="SM00382">
    <property type="entry name" value="AAA"/>
    <property type="match status" value="1"/>
</dbReference>
<dbReference type="InterPro" id="IPR027417">
    <property type="entry name" value="P-loop_NTPase"/>
</dbReference>
<dbReference type="GO" id="GO:0005524">
    <property type="term" value="F:ATP binding"/>
    <property type="evidence" value="ECO:0007669"/>
    <property type="project" value="UniProtKB-KW"/>
</dbReference>
<keyword evidence="3" id="KW-1003">Cell membrane</keyword>
<reference evidence="11 12" key="1">
    <citation type="journal article" date="2014" name="Genome Announc.">
        <title>Genome Sequence of Afipia felis Strain 76713, Isolated in Hospital Water Using an Amoeba Co-Culture Procedure.</title>
        <authorList>
            <person name="Benamar S."/>
            <person name="La Scola B."/>
            <person name="Croce O."/>
        </authorList>
    </citation>
    <scope>NUCLEOTIDE SEQUENCE [LARGE SCALE GENOMIC DNA]</scope>
    <source>
        <strain evidence="11 12">76713</strain>
    </source>
</reference>
<feature type="region of interest" description="Disordered" evidence="9">
    <location>
        <begin position="1"/>
        <end position="23"/>
    </location>
</feature>
<dbReference type="Pfam" id="PF00005">
    <property type="entry name" value="ABC_tran"/>
    <property type="match status" value="1"/>
</dbReference>
<dbReference type="CDD" id="cd03256">
    <property type="entry name" value="ABC_PhnC_transporter"/>
    <property type="match status" value="1"/>
</dbReference>
<dbReference type="SUPFAM" id="SSF52540">
    <property type="entry name" value="P-loop containing nucleoside triphosphate hydrolases"/>
    <property type="match status" value="1"/>
</dbReference>